<evidence type="ECO:0000259" key="8">
    <source>
        <dbReference type="Pfam" id="PF02777"/>
    </source>
</evidence>
<comment type="similarity">
    <text evidence="1 6">Belongs to the iron/manganese superoxide dismutase family.</text>
</comment>
<reference evidence="9" key="1">
    <citation type="submission" date="2023-03" db="EMBL/GenBank/DDBJ databases">
        <authorList>
            <person name="Shen W."/>
            <person name="Cai J."/>
        </authorList>
    </citation>
    <scope>NUCLEOTIDE SEQUENCE</scope>
    <source>
        <strain evidence="9">K72-2</strain>
    </source>
</reference>
<evidence type="ECO:0000313" key="10">
    <source>
        <dbReference type="Proteomes" id="UP001268896"/>
    </source>
</evidence>
<dbReference type="RefSeq" id="WP_005229576.1">
    <property type="nucleotide sequence ID" value="NZ_BJMG01000003.1"/>
</dbReference>
<dbReference type="SUPFAM" id="SSF46609">
    <property type="entry name" value="Fe,Mn superoxide dismutase (SOD), N-terminal domain"/>
    <property type="match status" value="1"/>
</dbReference>
<comment type="catalytic activity">
    <reaction evidence="6">
        <text>2 superoxide + 2 H(+) = H2O2 + O2</text>
        <dbReference type="Rhea" id="RHEA:20696"/>
        <dbReference type="ChEBI" id="CHEBI:15378"/>
        <dbReference type="ChEBI" id="CHEBI:15379"/>
        <dbReference type="ChEBI" id="CHEBI:16240"/>
        <dbReference type="ChEBI" id="CHEBI:18421"/>
        <dbReference type="EC" id="1.15.1.1"/>
    </reaction>
</comment>
<dbReference type="InterPro" id="IPR019833">
    <property type="entry name" value="Mn/Fe_SOD_BS"/>
</dbReference>
<accession>A0AAW8UJC1</accession>
<dbReference type="EMBL" id="JARQDV010000003">
    <property type="protein sequence ID" value="MDT2964294.1"/>
    <property type="molecule type" value="Genomic_DNA"/>
</dbReference>
<dbReference type="InterPro" id="IPR001189">
    <property type="entry name" value="Mn/Fe_SOD"/>
</dbReference>
<dbReference type="Gene3D" id="3.55.40.20">
    <property type="entry name" value="Iron/manganese superoxide dismutase, C-terminal domain"/>
    <property type="match status" value="1"/>
</dbReference>
<dbReference type="AlphaFoldDB" id="A0AAW8UJC1"/>
<sequence>MTYTLPDLPYAYDALEPYIDEETMHLHHDKHHNTYVTNLNAAIEKHPELGEKTVEELLADFSSVPEDIQTAVRNNGGGHANHTFFWEILGPNAGGEPTGAIKEAIEETFGSFEDFKEEFKTAATGRFGSGWAWLVVKDGKLAITSTANQDSPLMDGQTPVLGLDVWEHAYYLKYKNVRPDYINAFWSVVNWDKVNEYFAKA</sequence>
<name>A0AAW8UJC1_ENTCA</name>
<dbReference type="PANTHER" id="PTHR43595">
    <property type="entry name" value="37S RIBOSOMAL PROTEIN S26, MITOCHONDRIAL"/>
    <property type="match status" value="1"/>
</dbReference>
<feature type="domain" description="Manganese/iron superoxide dismutase N-terminal" evidence="7">
    <location>
        <begin position="2"/>
        <end position="89"/>
    </location>
</feature>
<dbReference type="Pfam" id="PF00081">
    <property type="entry name" value="Sod_Fe_N"/>
    <property type="match status" value="1"/>
</dbReference>
<evidence type="ECO:0000259" key="7">
    <source>
        <dbReference type="Pfam" id="PF00081"/>
    </source>
</evidence>
<evidence type="ECO:0000256" key="5">
    <source>
        <dbReference type="PIRSR" id="PIRSR000349-1"/>
    </source>
</evidence>
<evidence type="ECO:0000256" key="3">
    <source>
        <dbReference type="ARBA" id="ARBA00022723"/>
    </source>
</evidence>
<feature type="binding site" evidence="5">
    <location>
        <position position="168"/>
    </location>
    <ligand>
        <name>Mn(2+)</name>
        <dbReference type="ChEBI" id="CHEBI:29035"/>
    </ligand>
</feature>
<dbReference type="SUPFAM" id="SSF54719">
    <property type="entry name" value="Fe,Mn superoxide dismutase (SOD), C-terminal domain"/>
    <property type="match status" value="1"/>
</dbReference>
<gene>
    <name evidence="9" type="ORF">P7I32_06710</name>
</gene>
<evidence type="ECO:0000256" key="4">
    <source>
        <dbReference type="ARBA" id="ARBA00023002"/>
    </source>
</evidence>
<comment type="function">
    <text evidence="6">Destroys radicals which are normally produced within the cells and which are toxic to biological systems.</text>
</comment>
<feature type="binding site" evidence="5">
    <location>
        <position position="27"/>
    </location>
    <ligand>
        <name>Mn(2+)</name>
        <dbReference type="ChEBI" id="CHEBI:29035"/>
    </ligand>
</feature>
<comment type="caution">
    <text evidence="9">The sequence shown here is derived from an EMBL/GenBank/DDBJ whole genome shotgun (WGS) entry which is preliminary data.</text>
</comment>
<dbReference type="InterPro" id="IPR019832">
    <property type="entry name" value="Mn/Fe_SOD_C"/>
</dbReference>
<dbReference type="InterPro" id="IPR019831">
    <property type="entry name" value="Mn/Fe_SOD_N"/>
</dbReference>
<dbReference type="InterPro" id="IPR036324">
    <property type="entry name" value="Mn/Fe_SOD_N_sf"/>
</dbReference>
<feature type="domain" description="Manganese/iron superoxide dismutase C-terminal" evidence="8">
    <location>
        <begin position="97"/>
        <end position="196"/>
    </location>
</feature>
<organism evidence="9 10">
    <name type="scientific">Enterococcus casseliflavus</name>
    <name type="common">Enterococcus flavescens</name>
    <dbReference type="NCBI Taxonomy" id="37734"/>
    <lineage>
        <taxon>Bacteria</taxon>
        <taxon>Bacillati</taxon>
        <taxon>Bacillota</taxon>
        <taxon>Bacilli</taxon>
        <taxon>Lactobacillales</taxon>
        <taxon>Enterococcaceae</taxon>
        <taxon>Enterococcus</taxon>
    </lineage>
</organism>
<dbReference type="InterPro" id="IPR036314">
    <property type="entry name" value="SOD_C_sf"/>
</dbReference>
<dbReference type="GO" id="GO:0046872">
    <property type="term" value="F:metal ion binding"/>
    <property type="evidence" value="ECO:0007669"/>
    <property type="project" value="UniProtKB-KW"/>
</dbReference>
<dbReference type="EC" id="1.15.1.1" evidence="2 6"/>
<dbReference type="PROSITE" id="PS00088">
    <property type="entry name" value="SOD_MN"/>
    <property type="match status" value="1"/>
</dbReference>
<dbReference type="GO" id="GO:0005737">
    <property type="term" value="C:cytoplasm"/>
    <property type="evidence" value="ECO:0007669"/>
    <property type="project" value="TreeGrafter"/>
</dbReference>
<dbReference type="FunFam" id="3.55.40.20:FF:000001">
    <property type="entry name" value="Superoxide dismutase"/>
    <property type="match status" value="1"/>
</dbReference>
<dbReference type="Pfam" id="PF02777">
    <property type="entry name" value="Sod_Fe_C"/>
    <property type="match status" value="1"/>
</dbReference>
<dbReference type="PIRSF" id="PIRSF000349">
    <property type="entry name" value="SODismutase"/>
    <property type="match status" value="1"/>
</dbReference>
<feature type="binding site" evidence="5">
    <location>
        <position position="164"/>
    </location>
    <ligand>
        <name>Mn(2+)</name>
        <dbReference type="ChEBI" id="CHEBI:29035"/>
    </ligand>
</feature>
<proteinExistence type="inferred from homology"/>
<dbReference type="FunFam" id="1.10.287.990:FF:000001">
    <property type="entry name" value="Superoxide dismutase"/>
    <property type="match status" value="1"/>
</dbReference>
<keyword evidence="4 6" id="KW-0560">Oxidoreductase</keyword>
<evidence type="ECO:0000256" key="1">
    <source>
        <dbReference type="ARBA" id="ARBA00008714"/>
    </source>
</evidence>
<keyword evidence="3 5" id="KW-0479">Metal-binding</keyword>
<feature type="binding site" evidence="5">
    <location>
        <position position="82"/>
    </location>
    <ligand>
        <name>Mn(2+)</name>
        <dbReference type="ChEBI" id="CHEBI:29035"/>
    </ligand>
</feature>
<dbReference type="GeneID" id="83458937"/>
<evidence type="ECO:0000256" key="2">
    <source>
        <dbReference type="ARBA" id="ARBA00012682"/>
    </source>
</evidence>
<dbReference type="PANTHER" id="PTHR43595:SF2">
    <property type="entry name" value="SMALL RIBOSOMAL SUBUNIT PROTEIN MS42"/>
    <property type="match status" value="1"/>
</dbReference>
<protein>
    <recommendedName>
        <fullName evidence="2 6">Superoxide dismutase</fullName>
        <ecNumber evidence="2 6">1.15.1.1</ecNumber>
    </recommendedName>
</protein>
<evidence type="ECO:0000256" key="6">
    <source>
        <dbReference type="RuleBase" id="RU000414"/>
    </source>
</evidence>
<dbReference type="GO" id="GO:0004784">
    <property type="term" value="F:superoxide dismutase activity"/>
    <property type="evidence" value="ECO:0007669"/>
    <property type="project" value="UniProtKB-EC"/>
</dbReference>
<dbReference type="Proteomes" id="UP001268896">
    <property type="component" value="Unassembled WGS sequence"/>
</dbReference>
<dbReference type="Gene3D" id="1.10.287.990">
    <property type="entry name" value="Fe,Mn superoxide dismutase (SOD) domain"/>
    <property type="match status" value="1"/>
</dbReference>
<evidence type="ECO:0000313" key="9">
    <source>
        <dbReference type="EMBL" id="MDT2964294.1"/>
    </source>
</evidence>
<dbReference type="PRINTS" id="PR01703">
    <property type="entry name" value="MNSODISMTASE"/>
</dbReference>